<feature type="transmembrane region" description="Helical" evidence="9">
    <location>
        <begin position="302"/>
        <end position="322"/>
    </location>
</feature>
<evidence type="ECO:0000256" key="2">
    <source>
        <dbReference type="ARBA" id="ARBA00008170"/>
    </source>
</evidence>
<proteinExistence type="inferred from homology"/>
<dbReference type="InterPro" id="IPR004713">
    <property type="entry name" value="CaH_exchang"/>
</dbReference>
<comment type="similarity">
    <text evidence="2">Belongs to the Ca(2+):cation antiporter (CaCA) (TC 2.A.19) family.</text>
</comment>
<keyword evidence="4 9" id="KW-0812">Transmembrane</keyword>
<comment type="subcellular location">
    <subcellularLocation>
        <location evidence="1">Endomembrane system</location>
        <topology evidence="1">Multi-pass membrane protein</topology>
    </subcellularLocation>
</comment>
<keyword evidence="5 9" id="KW-1133">Transmembrane helix</keyword>
<feature type="transmembrane region" description="Helical" evidence="9">
    <location>
        <begin position="123"/>
        <end position="146"/>
    </location>
</feature>
<organism evidence="11 12">
    <name type="scientific">Rhizodiscina lignyota</name>
    <dbReference type="NCBI Taxonomy" id="1504668"/>
    <lineage>
        <taxon>Eukaryota</taxon>
        <taxon>Fungi</taxon>
        <taxon>Dikarya</taxon>
        <taxon>Ascomycota</taxon>
        <taxon>Pezizomycotina</taxon>
        <taxon>Dothideomycetes</taxon>
        <taxon>Pleosporomycetidae</taxon>
        <taxon>Aulographales</taxon>
        <taxon>Rhizodiscinaceae</taxon>
        <taxon>Rhizodiscina</taxon>
    </lineage>
</organism>
<dbReference type="EMBL" id="ML978137">
    <property type="protein sequence ID" value="KAF2093725.1"/>
    <property type="molecule type" value="Genomic_DNA"/>
</dbReference>
<feature type="transmembrane region" description="Helical" evidence="9">
    <location>
        <begin position="86"/>
        <end position="116"/>
    </location>
</feature>
<accession>A0A9P4I2E0</accession>
<dbReference type="GO" id="GO:0000329">
    <property type="term" value="C:fungal-type vacuole membrane"/>
    <property type="evidence" value="ECO:0007669"/>
    <property type="project" value="TreeGrafter"/>
</dbReference>
<dbReference type="AlphaFoldDB" id="A0A9P4I2E0"/>
<dbReference type="InterPro" id="IPR044880">
    <property type="entry name" value="NCX_ion-bd_dom_sf"/>
</dbReference>
<evidence type="ECO:0000256" key="1">
    <source>
        <dbReference type="ARBA" id="ARBA00004127"/>
    </source>
</evidence>
<evidence type="ECO:0000256" key="7">
    <source>
        <dbReference type="ARBA" id="ARBA00023136"/>
    </source>
</evidence>
<reference evidence="11" key="1">
    <citation type="journal article" date="2020" name="Stud. Mycol.">
        <title>101 Dothideomycetes genomes: a test case for predicting lifestyles and emergence of pathogens.</title>
        <authorList>
            <person name="Haridas S."/>
            <person name="Albert R."/>
            <person name="Binder M."/>
            <person name="Bloem J."/>
            <person name="Labutti K."/>
            <person name="Salamov A."/>
            <person name="Andreopoulos B."/>
            <person name="Baker S."/>
            <person name="Barry K."/>
            <person name="Bills G."/>
            <person name="Bluhm B."/>
            <person name="Cannon C."/>
            <person name="Castanera R."/>
            <person name="Culley D."/>
            <person name="Daum C."/>
            <person name="Ezra D."/>
            <person name="Gonzalez J."/>
            <person name="Henrissat B."/>
            <person name="Kuo A."/>
            <person name="Liang C."/>
            <person name="Lipzen A."/>
            <person name="Lutzoni F."/>
            <person name="Magnuson J."/>
            <person name="Mondo S."/>
            <person name="Nolan M."/>
            <person name="Ohm R."/>
            <person name="Pangilinan J."/>
            <person name="Park H.-J."/>
            <person name="Ramirez L."/>
            <person name="Alfaro M."/>
            <person name="Sun H."/>
            <person name="Tritt A."/>
            <person name="Yoshinaga Y."/>
            <person name="Zwiers L.-H."/>
            <person name="Turgeon B."/>
            <person name="Goodwin S."/>
            <person name="Spatafora J."/>
            <person name="Crous P."/>
            <person name="Grigoriev I."/>
        </authorList>
    </citation>
    <scope>NUCLEOTIDE SEQUENCE</scope>
    <source>
        <strain evidence="11">CBS 133067</strain>
    </source>
</reference>
<keyword evidence="7 9" id="KW-0472">Membrane</keyword>
<feature type="transmembrane region" description="Helical" evidence="9">
    <location>
        <begin position="367"/>
        <end position="390"/>
    </location>
</feature>
<gene>
    <name evidence="11" type="ORF">NA57DRAFT_47924</name>
</gene>
<dbReference type="InterPro" id="IPR004837">
    <property type="entry name" value="NaCa_Exmemb"/>
</dbReference>
<comment type="caution">
    <text evidence="11">The sequence shown here is derived from an EMBL/GenBank/DDBJ whole genome shotgun (WGS) entry which is preliminary data.</text>
</comment>
<evidence type="ECO:0000259" key="10">
    <source>
        <dbReference type="Pfam" id="PF01699"/>
    </source>
</evidence>
<dbReference type="GO" id="GO:0006874">
    <property type="term" value="P:intracellular calcium ion homeostasis"/>
    <property type="evidence" value="ECO:0007669"/>
    <property type="project" value="TreeGrafter"/>
</dbReference>
<keyword evidence="6" id="KW-0406">Ion transport</keyword>
<evidence type="ECO:0000256" key="3">
    <source>
        <dbReference type="ARBA" id="ARBA00022448"/>
    </source>
</evidence>
<feature type="domain" description="Sodium/calcium exchanger membrane region" evidence="10">
    <location>
        <begin position="63"/>
        <end position="218"/>
    </location>
</feature>
<dbReference type="GO" id="GO:0012505">
    <property type="term" value="C:endomembrane system"/>
    <property type="evidence" value="ECO:0007669"/>
    <property type="project" value="UniProtKB-SubCell"/>
</dbReference>
<dbReference type="Gene3D" id="1.20.1420.30">
    <property type="entry name" value="NCX, central ion-binding region"/>
    <property type="match status" value="2"/>
</dbReference>
<dbReference type="OrthoDB" id="1699231at2759"/>
<feature type="domain" description="Sodium/calcium exchanger membrane region" evidence="10">
    <location>
        <begin position="303"/>
        <end position="440"/>
    </location>
</feature>
<dbReference type="GO" id="GO:0015369">
    <property type="term" value="F:calcium:proton antiporter activity"/>
    <property type="evidence" value="ECO:0007669"/>
    <property type="project" value="UniProtKB-ARBA"/>
</dbReference>
<dbReference type="Pfam" id="PF01699">
    <property type="entry name" value="Na_Ca_ex"/>
    <property type="match status" value="2"/>
</dbReference>
<evidence type="ECO:0000256" key="8">
    <source>
        <dbReference type="SAM" id="MobiDB-lite"/>
    </source>
</evidence>
<feature type="region of interest" description="Disordered" evidence="8">
    <location>
        <begin position="1"/>
        <end position="23"/>
    </location>
</feature>
<feature type="transmembrane region" description="Helical" evidence="9">
    <location>
        <begin position="166"/>
        <end position="185"/>
    </location>
</feature>
<evidence type="ECO:0000313" key="12">
    <source>
        <dbReference type="Proteomes" id="UP000799772"/>
    </source>
</evidence>
<evidence type="ECO:0000313" key="11">
    <source>
        <dbReference type="EMBL" id="KAF2093725.1"/>
    </source>
</evidence>
<sequence>MKNWIRSKLPLTQQDKWSPQKDPAPRTGLLYTIKTILFQSKLNVLLIFVPLAFAAKFANLIPIATFTLSALAIIPLTGLLTYATEIVALSLGVGLGALLNITFGNLVELIILIFMLQEGHLRLVLASLLGSIFVNLLFILGIAVIAGGLRNQEQLYSQRLTQMLVYFMNLGILSLLIPTSLHACIKKSKQADSVTLDFSRGIAITLLLVYGLYLHFMLRSRYSMYDELDSRSVSSDGEAQHETAARPKMAGTRSLTPSIEMQQLGNSHGRSLSESRSSFVAAARIPVPPEELDEEAAITRNASLVLLVVSACVVSFCAEFLVDSIEHVVANARLTEAFLGLIILPLLGNTAELATAVTVAVKNKMDLAINVTIGSAIQITLFMAPTMVALSWFMGKDLSMHFNIFQIITLLATVAMVNGMMLSGRTHYLLGALLCCCYIIIG</sequence>
<feature type="transmembrane region" description="Helical" evidence="9">
    <location>
        <begin position="402"/>
        <end position="420"/>
    </location>
</feature>
<evidence type="ECO:0000256" key="9">
    <source>
        <dbReference type="SAM" id="Phobius"/>
    </source>
</evidence>
<evidence type="ECO:0000256" key="6">
    <source>
        <dbReference type="ARBA" id="ARBA00023065"/>
    </source>
</evidence>
<name>A0A9P4I2E0_9PEZI</name>
<feature type="transmembrane region" description="Helical" evidence="9">
    <location>
        <begin position="334"/>
        <end position="361"/>
    </location>
</feature>
<dbReference type="PANTHER" id="PTHR31503:SF18">
    <property type="entry name" value="CA(2+)_H(+) EXCHANGER, PUTATIVE (EUROFUNG)-RELATED"/>
    <property type="match status" value="1"/>
</dbReference>
<keyword evidence="12" id="KW-1185">Reference proteome</keyword>
<evidence type="ECO:0000256" key="5">
    <source>
        <dbReference type="ARBA" id="ARBA00022989"/>
    </source>
</evidence>
<keyword evidence="3" id="KW-0813">Transport</keyword>
<dbReference type="Proteomes" id="UP000799772">
    <property type="component" value="Unassembled WGS sequence"/>
</dbReference>
<evidence type="ECO:0000256" key="4">
    <source>
        <dbReference type="ARBA" id="ARBA00022692"/>
    </source>
</evidence>
<protein>
    <submittedName>
        <fullName evidence="11">Calcium/proton exchanger</fullName>
    </submittedName>
</protein>
<dbReference type="PANTHER" id="PTHR31503">
    <property type="entry name" value="VACUOLAR CALCIUM ION TRANSPORTER"/>
    <property type="match status" value="1"/>
</dbReference>
<feature type="transmembrane region" description="Helical" evidence="9">
    <location>
        <begin position="197"/>
        <end position="218"/>
    </location>
</feature>
<feature type="transmembrane region" description="Helical" evidence="9">
    <location>
        <begin position="44"/>
        <end position="74"/>
    </location>
</feature>